<comment type="caution">
    <text evidence="1">The sequence shown here is derived from an EMBL/GenBank/DDBJ whole genome shotgun (WGS) entry which is preliminary data.</text>
</comment>
<protein>
    <submittedName>
        <fullName evidence="1">Uncharacterized protein</fullName>
    </submittedName>
</protein>
<dbReference type="EMBL" id="LWDX02052808">
    <property type="protein sequence ID" value="OEL19700.1"/>
    <property type="molecule type" value="Genomic_DNA"/>
</dbReference>
<evidence type="ECO:0000313" key="2">
    <source>
        <dbReference type="Proteomes" id="UP000095767"/>
    </source>
</evidence>
<name>A0A1E5V3H0_9POAL</name>
<gene>
    <name evidence="1" type="ORF">BAE44_0019280</name>
</gene>
<proteinExistence type="predicted"/>
<dbReference type="AlphaFoldDB" id="A0A1E5V3H0"/>
<evidence type="ECO:0000313" key="1">
    <source>
        <dbReference type="EMBL" id="OEL19700.1"/>
    </source>
</evidence>
<feature type="non-terminal residue" evidence="1">
    <location>
        <position position="1"/>
    </location>
</feature>
<organism evidence="1 2">
    <name type="scientific">Dichanthelium oligosanthes</name>
    <dbReference type="NCBI Taxonomy" id="888268"/>
    <lineage>
        <taxon>Eukaryota</taxon>
        <taxon>Viridiplantae</taxon>
        <taxon>Streptophyta</taxon>
        <taxon>Embryophyta</taxon>
        <taxon>Tracheophyta</taxon>
        <taxon>Spermatophyta</taxon>
        <taxon>Magnoliopsida</taxon>
        <taxon>Liliopsida</taxon>
        <taxon>Poales</taxon>
        <taxon>Poaceae</taxon>
        <taxon>PACMAD clade</taxon>
        <taxon>Panicoideae</taxon>
        <taxon>Panicodae</taxon>
        <taxon>Paniceae</taxon>
        <taxon>Dichantheliinae</taxon>
        <taxon>Dichanthelium</taxon>
    </lineage>
</organism>
<dbReference type="Proteomes" id="UP000095767">
    <property type="component" value="Unassembled WGS sequence"/>
</dbReference>
<sequence length="37" mass="4161">LPCSLLQNMMPHCNNTFSKKKNYNNSETSQSSMVAVI</sequence>
<keyword evidence="2" id="KW-1185">Reference proteome</keyword>
<accession>A0A1E5V3H0</accession>
<reference evidence="1 2" key="1">
    <citation type="submission" date="2016-09" db="EMBL/GenBank/DDBJ databases">
        <title>The draft genome of Dichanthelium oligosanthes: A C3 panicoid grass species.</title>
        <authorList>
            <person name="Studer A.J."/>
            <person name="Schnable J.C."/>
            <person name="Brutnell T.P."/>
        </authorList>
    </citation>
    <scope>NUCLEOTIDE SEQUENCE [LARGE SCALE GENOMIC DNA]</scope>
    <source>
        <strain evidence="2">cv. Kellogg 1175</strain>
        <tissue evidence="1">Leaf</tissue>
    </source>
</reference>